<feature type="domain" description="Uracil-DNA glycosylase-like" evidence="10">
    <location>
        <begin position="304"/>
        <end position="463"/>
    </location>
</feature>
<dbReference type="InterPro" id="IPR025404">
    <property type="entry name" value="DUF4130"/>
</dbReference>
<keyword evidence="5" id="KW-0227">DNA damage</keyword>
<gene>
    <name evidence="11" type="ORF">FYK55_09580</name>
</gene>
<evidence type="ECO:0000259" key="10">
    <source>
        <dbReference type="SMART" id="SM00986"/>
    </source>
</evidence>
<evidence type="ECO:0000256" key="9">
    <source>
        <dbReference type="ARBA" id="ARBA00023204"/>
    </source>
</evidence>
<reference evidence="11 12" key="1">
    <citation type="submission" date="2019-08" db="EMBL/GenBank/DDBJ databases">
        <authorList>
            <person name="Dhanesh K."/>
            <person name="Kumar G."/>
            <person name="Sasikala C."/>
            <person name="Venkata Ramana C."/>
        </authorList>
    </citation>
    <scope>NUCLEOTIDE SEQUENCE [LARGE SCALE GENOMIC DNA]</scope>
    <source>
        <strain evidence="11 12">JC645</strain>
    </source>
</reference>
<protein>
    <recommendedName>
        <fullName evidence="2">Type-4 uracil-DNA glycosylase</fullName>
    </recommendedName>
</protein>
<dbReference type="NCBIfam" id="TIGR00758">
    <property type="entry name" value="UDG_fam4"/>
    <property type="match status" value="1"/>
</dbReference>
<evidence type="ECO:0000256" key="2">
    <source>
        <dbReference type="ARBA" id="ARBA00019403"/>
    </source>
</evidence>
<proteinExistence type="inferred from homology"/>
<accession>A0A5M6DEF7</accession>
<dbReference type="GO" id="GO:0046872">
    <property type="term" value="F:metal ion binding"/>
    <property type="evidence" value="ECO:0007669"/>
    <property type="project" value="UniProtKB-KW"/>
</dbReference>
<keyword evidence="3" id="KW-0004">4Fe-4S</keyword>
<dbReference type="EMBL" id="VWOX01000004">
    <property type="protein sequence ID" value="KAA5544559.1"/>
    <property type="molecule type" value="Genomic_DNA"/>
</dbReference>
<dbReference type="NCBIfam" id="TIGR03915">
    <property type="entry name" value="SAM_7_link_chp"/>
    <property type="match status" value="1"/>
</dbReference>
<dbReference type="CDD" id="cd10030">
    <property type="entry name" value="UDG-F4_TTUDGA_SPO1dp_like"/>
    <property type="match status" value="1"/>
</dbReference>
<evidence type="ECO:0000256" key="8">
    <source>
        <dbReference type="ARBA" id="ARBA00023014"/>
    </source>
</evidence>
<evidence type="ECO:0000313" key="12">
    <source>
        <dbReference type="Proteomes" id="UP000324479"/>
    </source>
</evidence>
<dbReference type="Gene3D" id="3.40.470.10">
    <property type="entry name" value="Uracil-DNA glycosylase-like domain"/>
    <property type="match status" value="1"/>
</dbReference>
<dbReference type="InterPro" id="IPR023875">
    <property type="entry name" value="DNA_repair_put"/>
</dbReference>
<dbReference type="InterPro" id="IPR005122">
    <property type="entry name" value="Uracil-DNA_glycosylase-like"/>
</dbReference>
<dbReference type="InterPro" id="IPR051536">
    <property type="entry name" value="UDG_Type-4/5"/>
</dbReference>
<keyword evidence="4" id="KW-0479">Metal-binding</keyword>
<sequence length="473" mass="53703">MLHHVAAEHFDDWRSTARHLVQSDVPPDRIRWVDQRAEHSSGQGDLFQADLSAALPPPTNAGEFRVSAKFLSAAETVSHHRDPQRWELLYQTLWRIVHGQRHLMEVASDKDVFRIVQMEKAVRRDAHKMKAFVRFRRMEDESGEHYIAWHRPDHYPLRIVGDFFARRFNVMRWTIMTPDESASWDGDCLTYAAGMPREAAPSFDELESLWKTYYANIFNPARIKLNAMRAEMPKKHWPTLPETEMITEMLQQAPERTRQMIQTTAAVSTAQPFVPNTDDLRELAAASRQCRGCDLCQQATQTVFGAGPTDAQTVFVGEQPGDQEDLRGTPFVGPAGQVLDQVLQELGIRRDTIYLTNAVKHFKFTRSAKRRLHQKPSARQVAACRPWLEAELSAIGPQHLICLGATAARVVLGPNFRLTEQRGVAVATEYAPWTLATLHPSAILRAPAKQSQVLMEQFRSDLALWASQIEPSS</sequence>
<comment type="caution">
    <text evidence="11">The sequence shown here is derived from an EMBL/GenBank/DDBJ whole genome shotgun (WGS) entry which is preliminary data.</text>
</comment>
<dbReference type="SMART" id="SM00986">
    <property type="entry name" value="UDG"/>
    <property type="match status" value="1"/>
</dbReference>
<dbReference type="InterPro" id="IPR005273">
    <property type="entry name" value="Ura-DNA_glyco_family4"/>
</dbReference>
<keyword evidence="6" id="KW-0378">Hydrolase</keyword>
<evidence type="ECO:0000313" key="11">
    <source>
        <dbReference type="EMBL" id="KAA5544559.1"/>
    </source>
</evidence>
<dbReference type="GO" id="GO:0097506">
    <property type="term" value="F:deaminated base DNA N-glycosylase activity"/>
    <property type="evidence" value="ECO:0007669"/>
    <property type="project" value="UniProtKB-ARBA"/>
</dbReference>
<keyword evidence="7" id="KW-0408">Iron</keyword>
<dbReference type="PANTHER" id="PTHR33693:SF9">
    <property type="entry name" value="TYPE-4 URACIL-DNA GLYCOSYLASE"/>
    <property type="match status" value="1"/>
</dbReference>
<dbReference type="GO" id="GO:0051539">
    <property type="term" value="F:4 iron, 4 sulfur cluster binding"/>
    <property type="evidence" value="ECO:0007669"/>
    <property type="project" value="UniProtKB-KW"/>
</dbReference>
<dbReference type="SUPFAM" id="SSF52141">
    <property type="entry name" value="Uracil-DNA glycosylase-like"/>
    <property type="match status" value="1"/>
</dbReference>
<dbReference type="SMART" id="SM00987">
    <property type="entry name" value="UreE_C"/>
    <property type="match status" value="1"/>
</dbReference>
<dbReference type="NCBIfam" id="TIGR03914">
    <property type="entry name" value="UDG_fam_dom"/>
    <property type="match status" value="1"/>
</dbReference>
<dbReference type="Pfam" id="PF13566">
    <property type="entry name" value="DUF4130"/>
    <property type="match status" value="1"/>
</dbReference>
<dbReference type="AlphaFoldDB" id="A0A5M6DEF7"/>
<dbReference type="Proteomes" id="UP000324479">
    <property type="component" value="Unassembled WGS sequence"/>
</dbReference>
<evidence type="ECO:0000256" key="1">
    <source>
        <dbReference type="ARBA" id="ARBA00006521"/>
    </source>
</evidence>
<comment type="similarity">
    <text evidence="1">Belongs to the uracil-DNA glycosylase (UDG) superfamily. Type 4 (UDGa) family.</text>
</comment>
<evidence type="ECO:0000256" key="6">
    <source>
        <dbReference type="ARBA" id="ARBA00022801"/>
    </source>
</evidence>
<organism evidence="11 12">
    <name type="scientific">Roseiconus nitratireducens</name>
    <dbReference type="NCBI Taxonomy" id="2605748"/>
    <lineage>
        <taxon>Bacteria</taxon>
        <taxon>Pseudomonadati</taxon>
        <taxon>Planctomycetota</taxon>
        <taxon>Planctomycetia</taxon>
        <taxon>Pirellulales</taxon>
        <taxon>Pirellulaceae</taxon>
        <taxon>Roseiconus</taxon>
    </lineage>
</organism>
<dbReference type="GO" id="GO:0006281">
    <property type="term" value="P:DNA repair"/>
    <property type="evidence" value="ECO:0007669"/>
    <property type="project" value="UniProtKB-KW"/>
</dbReference>
<keyword evidence="12" id="KW-1185">Reference proteome</keyword>
<dbReference type="Pfam" id="PF03167">
    <property type="entry name" value="UDG"/>
    <property type="match status" value="1"/>
</dbReference>
<evidence type="ECO:0000256" key="5">
    <source>
        <dbReference type="ARBA" id="ARBA00022763"/>
    </source>
</evidence>
<keyword evidence="9" id="KW-0234">DNA repair</keyword>
<dbReference type="RefSeq" id="WP_150076171.1">
    <property type="nucleotide sequence ID" value="NZ_VWOX01000004.1"/>
</dbReference>
<name>A0A5M6DEF7_9BACT</name>
<dbReference type="PANTHER" id="PTHR33693">
    <property type="entry name" value="TYPE-5 URACIL-DNA GLYCOSYLASE"/>
    <property type="match status" value="1"/>
</dbReference>
<keyword evidence="8" id="KW-0411">Iron-sulfur</keyword>
<evidence type="ECO:0000256" key="3">
    <source>
        <dbReference type="ARBA" id="ARBA00022485"/>
    </source>
</evidence>
<dbReference type="InterPro" id="IPR036895">
    <property type="entry name" value="Uracil-DNA_glycosylase-like_sf"/>
</dbReference>
<evidence type="ECO:0000256" key="4">
    <source>
        <dbReference type="ARBA" id="ARBA00022723"/>
    </source>
</evidence>
<evidence type="ECO:0000256" key="7">
    <source>
        <dbReference type="ARBA" id="ARBA00023004"/>
    </source>
</evidence>